<dbReference type="Proteomes" id="UP000254575">
    <property type="component" value="Unassembled WGS sequence"/>
</dbReference>
<organism evidence="2 3">
    <name type="scientific">Suttonella indologenes</name>
    <dbReference type="NCBI Taxonomy" id="13276"/>
    <lineage>
        <taxon>Bacteria</taxon>
        <taxon>Pseudomonadati</taxon>
        <taxon>Pseudomonadota</taxon>
        <taxon>Gammaproteobacteria</taxon>
        <taxon>Cardiobacteriales</taxon>
        <taxon>Cardiobacteriaceae</taxon>
        <taxon>Suttonella</taxon>
    </lineage>
</organism>
<accession>A0A380MXN2</accession>
<proteinExistence type="predicted"/>
<gene>
    <name evidence="2" type="ORF">NCTC10717_01404</name>
</gene>
<dbReference type="EMBL" id="UHIA01000004">
    <property type="protein sequence ID" value="SUO97350.1"/>
    <property type="molecule type" value="Genomic_DNA"/>
</dbReference>
<sequence>MDALALVSIFIIIVYLFSRVKQHGSIKALFEHSRNQPQHWDSFALLMGGVLLFTYILIKL</sequence>
<keyword evidence="1" id="KW-0812">Transmembrane</keyword>
<name>A0A380MXN2_9GAMM</name>
<evidence type="ECO:0000313" key="2">
    <source>
        <dbReference type="EMBL" id="SUO97350.1"/>
    </source>
</evidence>
<keyword evidence="3" id="KW-1185">Reference proteome</keyword>
<feature type="transmembrane region" description="Helical" evidence="1">
    <location>
        <begin position="42"/>
        <end position="58"/>
    </location>
</feature>
<dbReference type="OrthoDB" id="9920743at2"/>
<reference evidence="2 3" key="1">
    <citation type="submission" date="2018-06" db="EMBL/GenBank/DDBJ databases">
        <authorList>
            <consortium name="Pathogen Informatics"/>
            <person name="Doyle S."/>
        </authorList>
    </citation>
    <scope>NUCLEOTIDE SEQUENCE [LARGE SCALE GENOMIC DNA]</scope>
    <source>
        <strain evidence="2 3">NCTC10717</strain>
    </source>
</reference>
<evidence type="ECO:0000313" key="3">
    <source>
        <dbReference type="Proteomes" id="UP000254575"/>
    </source>
</evidence>
<dbReference type="AlphaFoldDB" id="A0A380MXN2"/>
<evidence type="ECO:0000256" key="1">
    <source>
        <dbReference type="SAM" id="Phobius"/>
    </source>
</evidence>
<keyword evidence="1" id="KW-1133">Transmembrane helix</keyword>
<dbReference type="RefSeq" id="WP_115218589.1">
    <property type="nucleotide sequence ID" value="NZ_UHIA01000004.1"/>
</dbReference>
<keyword evidence="1" id="KW-0472">Membrane</keyword>
<protein>
    <submittedName>
        <fullName evidence="2">Uncharacterized protein</fullName>
    </submittedName>
</protein>